<keyword evidence="1" id="KW-0808">Transferase</keyword>
<name>A0A0A6PLE0_9GAMM</name>
<evidence type="ECO:0000313" key="8">
    <source>
        <dbReference type="EMBL" id="KHD07572.1"/>
    </source>
</evidence>
<dbReference type="Pfam" id="PF13672">
    <property type="entry name" value="PP2C_2"/>
    <property type="match status" value="1"/>
</dbReference>
<evidence type="ECO:0000256" key="4">
    <source>
        <dbReference type="ARBA" id="ARBA00022840"/>
    </source>
</evidence>
<dbReference type="EMBL" id="JSZA02000033">
    <property type="protein sequence ID" value="KHD07572.1"/>
    <property type="molecule type" value="Genomic_DNA"/>
</dbReference>
<gene>
    <name evidence="8" type="ORF">PN36_10940</name>
</gene>
<evidence type="ECO:0000256" key="5">
    <source>
        <dbReference type="SAM" id="Phobius"/>
    </source>
</evidence>
<dbReference type="Gene3D" id="3.60.40.10">
    <property type="entry name" value="PPM-type phosphatase domain"/>
    <property type="match status" value="1"/>
</dbReference>
<keyword evidence="5" id="KW-0472">Membrane</keyword>
<keyword evidence="5" id="KW-1133">Transmembrane helix</keyword>
<dbReference type="Pfam" id="PF00069">
    <property type="entry name" value="Pkinase"/>
    <property type="match status" value="1"/>
</dbReference>
<dbReference type="AlphaFoldDB" id="A0A0A6PLE0"/>
<evidence type="ECO:0000256" key="3">
    <source>
        <dbReference type="ARBA" id="ARBA00022777"/>
    </source>
</evidence>
<sequence>MSNTLSVTVGQYSQTGRKAKNQDSYGVLAPPEPMLSTKGIVAVIADGVSSSEAGDKASKYSVEGFLNDYYSTPESWTVKTAGQKILTALNRWLYGQGYYVYGTNKGLVTTLSILVIKSTTAYVFHVGDTRIYRLHDNDLECMTQDHRLQVSEEKEYLARAMGIELHIEIDYRKFSVNEGDYFIFSTDGVHEYLNDKDIIEYIHDNSSDLNKACQLITDEAYANDSPDNLTCQIVRIENLPSPDVNAFYQKLTALPFPPPLSSGMHLDGYYILRELYASSHIQLYLGVDEETQKKVVLKTPSLNFEDDPAYIDLFLHEEWIGKRLTHPHVMKVYKPKQHRQFLYFVAEYIQGQTLREWMTENPQAPLSEMRAIIEQIASGLRAFHRMEMIHQDLKPENVMIDNHGTIKIIDFGSTKIAGLEEITTPIERINLLGTRNYTAPEYLSGYTGSVRSDLFSLGVIAYEILTGHLPYGEMGKKSQKLNYVSACYNNPTLPVWVDCALKKAVHPNPTRRYESISDFLYDLSHPAPVSLRERNPVVFWRSTSIVSFIINALLLFFLLK</sequence>
<dbReference type="CDD" id="cd00143">
    <property type="entry name" value="PP2Cc"/>
    <property type="match status" value="1"/>
</dbReference>
<evidence type="ECO:0000259" key="7">
    <source>
        <dbReference type="PROSITE" id="PS51746"/>
    </source>
</evidence>
<dbReference type="PROSITE" id="PS00108">
    <property type="entry name" value="PROTEIN_KINASE_ST"/>
    <property type="match status" value="1"/>
</dbReference>
<feature type="transmembrane region" description="Helical" evidence="5">
    <location>
        <begin position="538"/>
        <end position="559"/>
    </location>
</feature>
<dbReference type="InterPro" id="IPR036457">
    <property type="entry name" value="PPM-type-like_dom_sf"/>
</dbReference>
<dbReference type="Gene3D" id="3.30.200.20">
    <property type="entry name" value="Phosphorylase Kinase, domain 1"/>
    <property type="match status" value="1"/>
</dbReference>
<keyword evidence="5" id="KW-0812">Transmembrane</keyword>
<comment type="caution">
    <text evidence="8">The sequence shown here is derived from an EMBL/GenBank/DDBJ whole genome shotgun (WGS) entry which is preliminary data.</text>
</comment>
<dbReference type="InterPro" id="IPR001932">
    <property type="entry name" value="PPM-type_phosphatase-like_dom"/>
</dbReference>
<dbReference type="InterPro" id="IPR008271">
    <property type="entry name" value="Ser/Thr_kinase_AS"/>
</dbReference>
<dbReference type="SMART" id="SM00220">
    <property type="entry name" value="S_TKc"/>
    <property type="match status" value="1"/>
</dbReference>
<keyword evidence="3 8" id="KW-0418">Kinase</keyword>
<dbReference type="SMART" id="SM00331">
    <property type="entry name" value="PP2C_SIG"/>
    <property type="match status" value="1"/>
</dbReference>
<evidence type="ECO:0000256" key="2">
    <source>
        <dbReference type="ARBA" id="ARBA00022741"/>
    </source>
</evidence>
<dbReference type="PANTHER" id="PTHR43289">
    <property type="entry name" value="MITOGEN-ACTIVATED PROTEIN KINASE KINASE KINASE 20-RELATED"/>
    <property type="match status" value="1"/>
</dbReference>
<dbReference type="GO" id="GO:0004674">
    <property type="term" value="F:protein serine/threonine kinase activity"/>
    <property type="evidence" value="ECO:0007669"/>
    <property type="project" value="TreeGrafter"/>
</dbReference>
<dbReference type="SMART" id="SM00332">
    <property type="entry name" value="PP2Cc"/>
    <property type="match status" value="1"/>
</dbReference>
<keyword evidence="9" id="KW-1185">Reference proteome</keyword>
<dbReference type="SUPFAM" id="SSF81606">
    <property type="entry name" value="PP2C-like"/>
    <property type="match status" value="1"/>
</dbReference>
<keyword evidence="2" id="KW-0547">Nucleotide-binding</keyword>
<dbReference type="InterPro" id="IPR011009">
    <property type="entry name" value="Kinase-like_dom_sf"/>
</dbReference>
<evidence type="ECO:0000313" key="9">
    <source>
        <dbReference type="Proteomes" id="UP000030428"/>
    </source>
</evidence>
<feature type="domain" description="PPM-type phosphatase" evidence="7">
    <location>
        <begin position="8"/>
        <end position="236"/>
    </location>
</feature>
<dbReference type="Gene3D" id="1.10.510.10">
    <property type="entry name" value="Transferase(Phosphotransferase) domain 1"/>
    <property type="match status" value="1"/>
</dbReference>
<dbReference type="PROSITE" id="PS50011">
    <property type="entry name" value="PROTEIN_KINASE_DOM"/>
    <property type="match status" value="1"/>
</dbReference>
<dbReference type="GO" id="GO:0005524">
    <property type="term" value="F:ATP binding"/>
    <property type="evidence" value="ECO:0007669"/>
    <property type="project" value="UniProtKB-KW"/>
</dbReference>
<evidence type="ECO:0000259" key="6">
    <source>
        <dbReference type="PROSITE" id="PS50011"/>
    </source>
</evidence>
<proteinExistence type="predicted"/>
<keyword evidence="4" id="KW-0067">ATP-binding</keyword>
<dbReference type="PROSITE" id="PS51746">
    <property type="entry name" value="PPM_2"/>
    <property type="match status" value="1"/>
</dbReference>
<dbReference type="Proteomes" id="UP000030428">
    <property type="component" value="Unassembled WGS sequence"/>
</dbReference>
<dbReference type="PANTHER" id="PTHR43289:SF6">
    <property type="entry name" value="SERINE_THREONINE-PROTEIN KINASE NEKL-3"/>
    <property type="match status" value="1"/>
</dbReference>
<accession>A0A0A6PLE0</accession>
<organism evidence="8 9">
    <name type="scientific">Candidatus Thiomargarita nelsonii</name>
    <dbReference type="NCBI Taxonomy" id="1003181"/>
    <lineage>
        <taxon>Bacteria</taxon>
        <taxon>Pseudomonadati</taxon>
        <taxon>Pseudomonadota</taxon>
        <taxon>Gammaproteobacteria</taxon>
        <taxon>Thiotrichales</taxon>
        <taxon>Thiotrichaceae</taxon>
        <taxon>Thiomargarita</taxon>
    </lineage>
</organism>
<evidence type="ECO:0000256" key="1">
    <source>
        <dbReference type="ARBA" id="ARBA00022679"/>
    </source>
</evidence>
<dbReference type="SUPFAM" id="SSF56112">
    <property type="entry name" value="Protein kinase-like (PK-like)"/>
    <property type="match status" value="1"/>
</dbReference>
<dbReference type="InterPro" id="IPR000719">
    <property type="entry name" value="Prot_kinase_dom"/>
</dbReference>
<feature type="domain" description="Protein kinase" evidence="6">
    <location>
        <begin position="269"/>
        <end position="528"/>
    </location>
</feature>
<dbReference type="CDD" id="cd14014">
    <property type="entry name" value="STKc_PknB_like"/>
    <property type="match status" value="1"/>
</dbReference>
<protein>
    <submittedName>
        <fullName evidence="8">Protein kinase</fullName>
    </submittedName>
</protein>
<reference evidence="8 9" key="1">
    <citation type="journal article" date="2016" name="Front. Microbiol.">
        <title>Single-Cell (Meta-)Genomics of a Dimorphic Candidatus Thiomargarita nelsonii Reveals Genomic Plasticity.</title>
        <authorList>
            <person name="Flood B.E."/>
            <person name="Fliss P."/>
            <person name="Jones D.S."/>
            <person name="Dick G.J."/>
            <person name="Jain S."/>
            <person name="Kaster A.K."/>
            <person name="Winkel M."/>
            <person name="Mussmann M."/>
            <person name="Bailey J."/>
        </authorList>
    </citation>
    <scope>NUCLEOTIDE SEQUENCE [LARGE SCALE GENOMIC DNA]</scope>
    <source>
        <strain evidence="8">Hydrate Ridge</strain>
    </source>
</reference>